<feature type="transmembrane region" description="Helical" evidence="12">
    <location>
        <begin position="77"/>
        <end position="98"/>
    </location>
</feature>
<comment type="caution">
    <text evidence="16">The sequence shown here is derived from an EMBL/GenBank/DDBJ whole genome shotgun (WGS) entry which is preliminary data.</text>
</comment>
<keyword evidence="8" id="KW-0406">Ion transport</keyword>
<dbReference type="Pfam" id="PF22614">
    <property type="entry name" value="Slo-like_RCK"/>
    <property type="match status" value="1"/>
</dbReference>
<dbReference type="PANTHER" id="PTHR10027:SF10">
    <property type="entry name" value="SLOWPOKE 2, ISOFORM D"/>
    <property type="match status" value="1"/>
</dbReference>
<evidence type="ECO:0000259" key="14">
    <source>
        <dbReference type="Pfam" id="PF03493"/>
    </source>
</evidence>
<dbReference type="Gene3D" id="1.20.120.350">
    <property type="entry name" value="Voltage-gated potassium channels. Chain C"/>
    <property type="match status" value="1"/>
</dbReference>
<evidence type="ECO:0000313" key="16">
    <source>
        <dbReference type="EMBL" id="KAJ5076846.1"/>
    </source>
</evidence>
<feature type="transmembrane region" description="Helical" evidence="12">
    <location>
        <begin position="105"/>
        <end position="126"/>
    </location>
</feature>
<accession>A0A9Q0LQF7</accession>
<evidence type="ECO:0000313" key="17">
    <source>
        <dbReference type="Proteomes" id="UP001149090"/>
    </source>
</evidence>
<dbReference type="GO" id="GO:0005267">
    <property type="term" value="F:potassium channel activity"/>
    <property type="evidence" value="ECO:0007669"/>
    <property type="project" value="UniProtKB-KW"/>
</dbReference>
<evidence type="ECO:0000256" key="10">
    <source>
        <dbReference type="ARBA" id="ARBA00023303"/>
    </source>
</evidence>
<feature type="domain" description="Ion transport" evidence="13">
    <location>
        <begin position="47"/>
        <end position="235"/>
    </location>
</feature>
<dbReference type="PRINTS" id="PR00169">
    <property type="entry name" value="KCHANNEL"/>
</dbReference>
<dbReference type="Proteomes" id="UP001149090">
    <property type="component" value="Unassembled WGS sequence"/>
</dbReference>
<dbReference type="AlphaFoldDB" id="A0A9Q0LQF7"/>
<dbReference type="EMBL" id="JAPDFW010000059">
    <property type="protein sequence ID" value="KAJ5076846.1"/>
    <property type="molecule type" value="Genomic_DNA"/>
</dbReference>
<feature type="region of interest" description="Disordered" evidence="11">
    <location>
        <begin position="642"/>
        <end position="669"/>
    </location>
</feature>
<feature type="domain" description="Calcium-activated potassium channel BK alpha subunit" evidence="14">
    <location>
        <begin position="399"/>
        <end position="487"/>
    </location>
</feature>
<evidence type="ECO:0000256" key="2">
    <source>
        <dbReference type="ARBA" id="ARBA00022448"/>
    </source>
</evidence>
<keyword evidence="10 16" id="KW-0407">Ion channel</keyword>
<evidence type="ECO:0000256" key="12">
    <source>
        <dbReference type="SAM" id="Phobius"/>
    </source>
</evidence>
<evidence type="ECO:0000256" key="1">
    <source>
        <dbReference type="ARBA" id="ARBA00004141"/>
    </source>
</evidence>
<feature type="transmembrane region" description="Helical" evidence="12">
    <location>
        <begin position="222"/>
        <end position="239"/>
    </location>
</feature>
<dbReference type="Pfam" id="PF03493">
    <property type="entry name" value="BK_channel_a"/>
    <property type="match status" value="1"/>
</dbReference>
<evidence type="ECO:0000256" key="7">
    <source>
        <dbReference type="ARBA" id="ARBA00022989"/>
    </source>
</evidence>
<name>A0A9Q0LQF7_ANAIG</name>
<keyword evidence="6" id="KW-0630">Potassium</keyword>
<dbReference type="OrthoDB" id="10035564at2759"/>
<keyword evidence="17" id="KW-1185">Reference proteome</keyword>
<evidence type="ECO:0000256" key="8">
    <source>
        <dbReference type="ARBA" id="ARBA00023065"/>
    </source>
</evidence>
<dbReference type="InterPro" id="IPR003148">
    <property type="entry name" value="RCK_N"/>
</dbReference>
<evidence type="ECO:0000256" key="5">
    <source>
        <dbReference type="ARBA" id="ARBA00022826"/>
    </source>
</evidence>
<feature type="domain" description="RCK N-terminal" evidence="15">
    <location>
        <begin position="259"/>
        <end position="378"/>
    </location>
</feature>
<comment type="subcellular location">
    <subcellularLocation>
        <location evidence="1">Membrane</location>
        <topology evidence="1">Multi-pass membrane protein</topology>
    </subcellularLocation>
</comment>
<keyword evidence="9 12" id="KW-0472">Membrane</keyword>
<dbReference type="Pfam" id="PF00520">
    <property type="entry name" value="Ion_trans"/>
    <property type="match status" value="1"/>
</dbReference>
<keyword evidence="2" id="KW-0813">Transport</keyword>
<feature type="transmembrane region" description="Helical" evidence="12">
    <location>
        <begin position="6"/>
        <end position="28"/>
    </location>
</feature>
<evidence type="ECO:0000259" key="13">
    <source>
        <dbReference type="Pfam" id="PF00520"/>
    </source>
</evidence>
<evidence type="ECO:0000256" key="11">
    <source>
        <dbReference type="SAM" id="MobiDB-lite"/>
    </source>
</evidence>
<dbReference type="GO" id="GO:0016020">
    <property type="term" value="C:membrane"/>
    <property type="evidence" value="ECO:0007669"/>
    <property type="project" value="UniProtKB-SubCell"/>
</dbReference>
<dbReference type="InterPro" id="IPR027359">
    <property type="entry name" value="Volt_channel_dom_sf"/>
</dbReference>
<reference evidence="16" key="1">
    <citation type="submission" date="2022-10" db="EMBL/GenBank/DDBJ databases">
        <title>Novel sulphate-reducing endosymbionts in the free-living metamonad Anaeramoeba.</title>
        <authorList>
            <person name="Jerlstrom-Hultqvist J."/>
            <person name="Cepicka I."/>
            <person name="Gallot-Lavallee L."/>
            <person name="Salas-Leiva D."/>
            <person name="Curtis B.A."/>
            <person name="Zahonova K."/>
            <person name="Pipaliya S."/>
            <person name="Dacks J."/>
            <person name="Roger A.J."/>
        </authorList>
    </citation>
    <scope>NUCLEOTIDE SEQUENCE</scope>
    <source>
        <strain evidence="16">BMAN</strain>
    </source>
</reference>
<protein>
    <submittedName>
        <fullName evidence="16">Calcium-activated potassium channel subunit alpha-1</fullName>
    </submittedName>
</protein>
<keyword evidence="7 12" id="KW-1133">Transmembrane helix</keyword>
<evidence type="ECO:0000256" key="6">
    <source>
        <dbReference type="ARBA" id="ARBA00022958"/>
    </source>
</evidence>
<dbReference type="Gene3D" id="1.10.287.70">
    <property type="match status" value="1"/>
</dbReference>
<feature type="transmembrane region" description="Helical" evidence="12">
    <location>
        <begin position="48"/>
        <end position="71"/>
    </location>
</feature>
<dbReference type="InterPro" id="IPR003929">
    <property type="entry name" value="K_chnl_BK_asu"/>
</dbReference>
<evidence type="ECO:0000256" key="4">
    <source>
        <dbReference type="ARBA" id="ARBA00022692"/>
    </source>
</evidence>
<proteinExistence type="predicted"/>
<evidence type="ECO:0000256" key="9">
    <source>
        <dbReference type="ARBA" id="ARBA00023136"/>
    </source>
</evidence>
<evidence type="ECO:0000256" key="3">
    <source>
        <dbReference type="ARBA" id="ARBA00022538"/>
    </source>
</evidence>
<dbReference type="Gene3D" id="3.40.50.720">
    <property type="entry name" value="NAD(P)-binding Rossmann-like Domain"/>
    <property type="match status" value="1"/>
</dbReference>
<organism evidence="16 17">
    <name type="scientific">Anaeramoeba ignava</name>
    <name type="common">Anaerobic marine amoeba</name>
    <dbReference type="NCBI Taxonomy" id="1746090"/>
    <lineage>
        <taxon>Eukaryota</taxon>
        <taxon>Metamonada</taxon>
        <taxon>Anaeramoebidae</taxon>
        <taxon>Anaeramoeba</taxon>
    </lineage>
</organism>
<keyword evidence="5" id="KW-0631">Potassium channel</keyword>
<dbReference type="PANTHER" id="PTHR10027">
    <property type="entry name" value="CALCIUM-ACTIVATED POTASSIUM CHANNEL ALPHA CHAIN"/>
    <property type="match status" value="1"/>
</dbReference>
<dbReference type="InterPro" id="IPR047871">
    <property type="entry name" value="K_chnl_Slo-like"/>
</dbReference>
<gene>
    <name evidence="16" type="ORF">M0811_00164</name>
</gene>
<sequence>MALSDIYQTFIILLIIFFSIPSFIIYYYTKIQEKLTELLSFSTKSGRLWDLFQFITTVIVCIAFVIETYLVQIPKSLLNAEFIVLFIFFIDYIFYFIISKNKLKYFLSMFAILDFIIIIPFIILYARGNPESSDASKPLRALRVFRIFRTFRFLSLSKSILRRSIEKLALIIISLLFCGAGIMQFIEDSQHLSFHETIYFIVISISTVGYGDISPLTEIGKMAMMFTILFTLVLVPVQISKVIDLSIRYKSEETKYTKNRKHAIIKSSNEFSSLFHLLIEFGIQIRKVREKFFDIVIIFDQEPPQNIKRIFKNPFFDQRIKVVILKSLNEFTLEKVSIDTAKMCILLADKQEKSRIKQDSRILHDALTIQNFKPKIKTCLQMIDFGGSDSLTNFKGDAILINGMKNSIIALNSLYPGFATFISNLIQSTPNIPYSDDYKFIPWIQEYHIGMKMEIFTIIFPQRFNQLTFIEACTKIYSSFSAILIGVIYSNMDRKCTLLLNPGDSYYIKKGDVGYIICDPEKIDEIAVHFVDDYFLEKDNLNETKTSTDFIDTIELNEFNPQGHNDLDYEFHFGVENDKKINKQRKEFIAKKFRSLQKTKHLKSSSFWTSFSKMYSPIIHSITRMSNSFYKEDEANNFETENLSTSNLAETNEENKLSSKHGKEKVDDKKINPNNLTLKKITNIKNTKNVEYQKFDWINLSYPYPILHQVTYQEVILFRIKNMSNHILFLGDFNNFFEFVCALRTHELSLYFRKLTQNKSGNERLLFNPVPVLYSTVEWLKKAQWKLIQDEPVIFANVFFDDLNPFLNFEYSSDRMIQNARSLVVTDYHDLFEPKDVERKLLDSSSILISKVVQNLQNSPHFTINLNIPSNALFLGLSSATIPIAKDQILDEILSLKNYTHNVYYASSNVFTSVIFESLMVQNFYKADIIEIMKAFIWDLPKNLPLDLNYSTFSVIDIPQEFENRTFLELFINLAQFKSIVVLGLYRKIIGEKHFYVVTNPKQSTICLSSDRLLILLLHK</sequence>
<keyword evidence="3" id="KW-0633">Potassium transport</keyword>
<dbReference type="SUPFAM" id="SSF81324">
    <property type="entry name" value="Voltage-gated potassium channels"/>
    <property type="match status" value="1"/>
</dbReference>
<feature type="transmembrane region" description="Helical" evidence="12">
    <location>
        <begin position="192"/>
        <end position="210"/>
    </location>
</feature>
<keyword evidence="4 12" id="KW-0812">Transmembrane</keyword>
<feature type="transmembrane region" description="Helical" evidence="12">
    <location>
        <begin position="168"/>
        <end position="186"/>
    </location>
</feature>
<dbReference type="InterPro" id="IPR005821">
    <property type="entry name" value="Ion_trans_dom"/>
</dbReference>
<evidence type="ECO:0000259" key="15">
    <source>
        <dbReference type="Pfam" id="PF22614"/>
    </source>
</evidence>